<protein>
    <submittedName>
        <fullName evidence="1">Uncharacterized protein</fullName>
    </submittedName>
</protein>
<organism evidence="1 2">
    <name type="scientific">Deinococcus petrolearius</name>
    <dbReference type="NCBI Taxonomy" id="1751295"/>
    <lineage>
        <taxon>Bacteria</taxon>
        <taxon>Thermotogati</taxon>
        <taxon>Deinococcota</taxon>
        <taxon>Deinococci</taxon>
        <taxon>Deinococcales</taxon>
        <taxon>Deinococcaceae</taxon>
        <taxon>Deinococcus</taxon>
    </lineage>
</organism>
<accession>A0ABW1DJZ8</accession>
<keyword evidence="2" id="KW-1185">Reference proteome</keyword>
<name>A0ABW1DJZ8_9DEIO</name>
<comment type="caution">
    <text evidence="1">The sequence shown here is derived from an EMBL/GenBank/DDBJ whole genome shotgun (WGS) entry which is preliminary data.</text>
</comment>
<reference evidence="2" key="1">
    <citation type="journal article" date="2019" name="Int. J. Syst. Evol. Microbiol.">
        <title>The Global Catalogue of Microorganisms (GCM) 10K type strain sequencing project: providing services to taxonomists for standard genome sequencing and annotation.</title>
        <authorList>
            <consortium name="The Broad Institute Genomics Platform"/>
            <consortium name="The Broad Institute Genome Sequencing Center for Infectious Disease"/>
            <person name="Wu L."/>
            <person name="Ma J."/>
        </authorList>
    </citation>
    <scope>NUCLEOTIDE SEQUENCE [LARGE SCALE GENOMIC DNA]</scope>
    <source>
        <strain evidence="2">CGMCC 1.15053</strain>
    </source>
</reference>
<sequence length="102" mass="11005">MTSNFGFCYLQVTNTAKTKTEYFSSAVYGSNGQYTMNAPEYGASGTMYAYTNCYMNLNDKWKTSDSTLSSLYNLIPNVDLGETPATATLTAPAGGIKIGIGY</sequence>
<evidence type="ECO:0000313" key="2">
    <source>
        <dbReference type="Proteomes" id="UP001595979"/>
    </source>
</evidence>
<dbReference type="RefSeq" id="WP_380048769.1">
    <property type="nucleotide sequence ID" value="NZ_JBHSOH010000008.1"/>
</dbReference>
<gene>
    <name evidence="1" type="ORF">ACFPQ6_09680</name>
</gene>
<dbReference type="EMBL" id="JBHSOH010000008">
    <property type="protein sequence ID" value="MFC5848580.1"/>
    <property type="molecule type" value="Genomic_DNA"/>
</dbReference>
<proteinExistence type="predicted"/>
<evidence type="ECO:0000313" key="1">
    <source>
        <dbReference type="EMBL" id="MFC5848580.1"/>
    </source>
</evidence>
<dbReference type="Proteomes" id="UP001595979">
    <property type="component" value="Unassembled WGS sequence"/>
</dbReference>